<evidence type="ECO:0000313" key="1">
    <source>
        <dbReference type="EMBL" id="MFC6785229.1"/>
    </source>
</evidence>
<accession>A0ABD5T831</accession>
<dbReference type="EMBL" id="JBHSWX010000012">
    <property type="protein sequence ID" value="MFC6785229.1"/>
    <property type="molecule type" value="Genomic_DNA"/>
</dbReference>
<protein>
    <submittedName>
        <fullName evidence="1">Uncharacterized protein</fullName>
    </submittedName>
</protein>
<comment type="caution">
    <text evidence="1">The sequence shown here is derived from an EMBL/GenBank/DDBJ whole genome shotgun (WGS) entry which is preliminary data.</text>
</comment>
<proteinExistence type="predicted"/>
<sequence length="152" mass="15608">MGSAWRVTAFAALAALAVAVLATTQTGAFVSVAADRPVTVNEVGDDRGYFGIDRETVSVAGNVSEGETLAVFTNRFPRAVDVDVSVGDPDGYPVLENVEPPGTLGEGDAGAVTADVQCDNSTAAQSVTLDIEAEGDGGLRFAASRTVRVECR</sequence>
<name>A0ABD5T831_9EURY</name>
<dbReference type="RefSeq" id="WP_284062091.1">
    <property type="nucleotide sequence ID" value="NZ_CP126158.1"/>
</dbReference>
<keyword evidence="2" id="KW-1185">Reference proteome</keyword>
<dbReference type="Proteomes" id="UP001596443">
    <property type="component" value="Unassembled WGS sequence"/>
</dbReference>
<gene>
    <name evidence="1" type="ORF">ACFQFD_04350</name>
</gene>
<evidence type="ECO:0000313" key="2">
    <source>
        <dbReference type="Proteomes" id="UP001596443"/>
    </source>
</evidence>
<reference evidence="1 2" key="1">
    <citation type="journal article" date="2019" name="Int. J. Syst. Evol. Microbiol.">
        <title>The Global Catalogue of Microorganisms (GCM) 10K type strain sequencing project: providing services to taxonomists for standard genome sequencing and annotation.</title>
        <authorList>
            <consortium name="The Broad Institute Genomics Platform"/>
            <consortium name="The Broad Institute Genome Sequencing Center for Infectious Disease"/>
            <person name="Wu L."/>
            <person name="Ma J."/>
        </authorList>
    </citation>
    <scope>NUCLEOTIDE SEQUENCE [LARGE SCALE GENOMIC DNA]</scope>
    <source>
        <strain evidence="1 2">SYNS20</strain>
    </source>
</reference>
<organism evidence="1 2">
    <name type="scientific">Halobaculum halobium</name>
    <dbReference type="NCBI Taxonomy" id="3032281"/>
    <lineage>
        <taxon>Archaea</taxon>
        <taxon>Methanobacteriati</taxon>
        <taxon>Methanobacteriota</taxon>
        <taxon>Stenosarchaea group</taxon>
        <taxon>Halobacteria</taxon>
        <taxon>Halobacteriales</taxon>
        <taxon>Haloferacaceae</taxon>
        <taxon>Halobaculum</taxon>
    </lineage>
</organism>
<dbReference type="GeneID" id="81208250"/>
<dbReference type="AlphaFoldDB" id="A0ABD5T831"/>